<evidence type="ECO:0000313" key="6">
    <source>
        <dbReference type="Proteomes" id="UP001165089"/>
    </source>
</evidence>
<organism evidence="5 6">
    <name type="scientific">Geothrix rubra</name>
    <dbReference type="NCBI Taxonomy" id="2927977"/>
    <lineage>
        <taxon>Bacteria</taxon>
        <taxon>Pseudomonadati</taxon>
        <taxon>Acidobacteriota</taxon>
        <taxon>Holophagae</taxon>
        <taxon>Holophagales</taxon>
        <taxon>Holophagaceae</taxon>
        <taxon>Geothrix</taxon>
    </lineage>
</organism>
<keyword evidence="2" id="KW-0238">DNA-binding</keyword>
<feature type="domain" description="HTH araC/xylS-type" evidence="4">
    <location>
        <begin position="155"/>
        <end position="255"/>
    </location>
</feature>
<protein>
    <submittedName>
        <fullName evidence="5">AraC family transcriptional regulator</fullName>
    </submittedName>
</protein>
<keyword evidence="1" id="KW-0805">Transcription regulation</keyword>
<keyword evidence="3" id="KW-0804">Transcription</keyword>
<evidence type="ECO:0000256" key="2">
    <source>
        <dbReference type="ARBA" id="ARBA00023125"/>
    </source>
</evidence>
<evidence type="ECO:0000259" key="4">
    <source>
        <dbReference type="PROSITE" id="PS01124"/>
    </source>
</evidence>
<dbReference type="EMBL" id="BSDD01000005">
    <property type="protein sequence ID" value="GLH70894.1"/>
    <property type="molecule type" value="Genomic_DNA"/>
</dbReference>
<proteinExistence type="predicted"/>
<dbReference type="SMART" id="SM00342">
    <property type="entry name" value="HTH_ARAC"/>
    <property type="match status" value="1"/>
</dbReference>
<dbReference type="PANTHER" id="PTHR46796:SF15">
    <property type="entry name" value="BLL1074 PROTEIN"/>
    <property type="match status" value="1"/>
</dbReference>
<keyword evidence="6" id="KW-1185">Reference proteome</keyword>
<dbReference type="InterPro" id="IPR050204">
    <property type="entry name" value="AraC_XylS_family_regulators"/>
</dbReference>
<evidence type="ECO:0000256" key="3">
    <source>
        <dbReference type="ARBA" id="ARBA00023163"/>
    </source>
</evidence>
<dbReference type="Pfam" id="PF12833">
    <property type="entry name" value="HTH_18"/>
    <property type="match status" value="1"/>
</dbReference>
<dbReference type="PANTHER" id="PTHR46796">
    <property type="entry name" value="HTH-TYPE TRANSCRIPTIONAL ACTIVATOR RHAS-RELATED"/>
    <property type="match status" value="1"/>
</dbReference>
<dbReference type="Proteomes" id="UP001165089">
    <property type="component" value="Unassembled WGS sequence"/>
</dbReference>
<accession>A0ABQ5Q8N8</accession>
<evidence type="ECO:0000256" key="1">
    <source>
        <dbReference type="ARBA" id="ARBA00023015"/>
    </source>
</evidence>
<sequence>MQVHTFAPGEALAPFVRAFQVLEADAETLRMLPPEPGLVLGFRYAGASRLVEGAARIAVPDHVVTGLRATARHMLTDRGSGLVVARFRAGGAGAFLELPLHRLFGATVALEDLLDPGEVAAAAARIRAAANPRARVEALEAFLCQRLARRDWRGDALVGAALRALRADPGGTRVGPLARGLGVSVDGLEKRFRRSVGASPKQLAAILRLRGVLRAHGPGASLTRLALDAGYYDQAQFTRAFTAAVGAPPRAFLQGSEFCL</sequence>
<dbReference type="Gene3D" id="1.10.10.60">
    <property type="entry name" value="Homeodomain-like"/>
    <property type="match status" value="1"/>
</dbReference>
<comment type="caution">
    <text evidence="5">The sequence shown here is derived from an EMBL/GenBank/DDBJ whole genome shotgun (WGS) entry which is preliminary data.</text>
</comment>
<dbReference type="InterPro" id="IPR018060">
    <property type="entry name" value="HTH_AraC"/>
</dbReference>
<name>A0ABQ5Q8N8_9BACT</name>
<evidence type="ECO:0000313" key="5">
    <source>
        <dbReference type="EMBL" id="GLH70894.1"/>
    </source>
</evidence>
<reference evidence="5 6" key="1">
    <citation type="journal article" date="2023" name="Antonie Van Leeuwenhoek">
        <title>Mesoterricola silvestris gen. nov., sp. nov., Mesoterricola sediminis sp. nov., Geothrix oryzae sp. nov., Geothrix edaphica sp. nov., Geothrix rubra sp. nov., and Geothrix limicola sp. nov., six novel members of Acidobacteriota isolated from soils.</title>
        <authorList>
            <person name="Itoh H."/>
            <person name="Sugisawa Y."/>
            <person name="Mise K."/>
            <person name="Xu Z."/>
            <person name="Kuniyasu M."/>
            <person name="Ushijima N."/>
            <person name="Kawano K."/>
            <person name="Kobayashi E."/>
            <person name="Shiratori Y."/>
            <person name="Masuda Y."/>
            <person name="Senoo K."/>
        </authorList>
    </citation>
    <scope>NUCLEOTIDE SEQUENCE [LARGE SCALE GENOMIC DNA]</scope>
    <source>
        <strain evidence="5 6">Red803</strain>
    </source>
</reference>
<dbReference type="PROSITE" id="PS01124">
    <property type="entry name" value="HTH_ARAC_FAMILY_2"/>
    <property type="match status" value="1"/>
</dbReference>
<gene>
    <name evidence="5" type="ORF">GETHPA_24270</name>
</gene>